<evidence type="ECO:0000313" key="13">
    <source>
        <dbReference type="Proteomes" id="UP001168167"/>
    </source>
</evidence>
<dbReference type="NCBIfam" id="NF001263">
    <property type="entry name" value="PRK00226.1-4"/>
    <property type="match status" value="1"/>
</dbReference>
<protein>
    <recommendedName>
        <fullName evidence="2 8">Transcription elongation factor GreA</fullName>
    </recommendedName>
    <alternativeName>
        <fullName evidence="7 8">Transcript cleavage factor GreA</fullName>
    </alternativeName>
</protein>
<evidence type="ECO:0000256" key="7">
    <source>
        <dbReference type="ARBA" id="ARBA00030776"/>
    </source>
</evidence>
<dbReference type="InterPro" id="IPR006359">
    <property type="entry name" value="Tscrpt_elong_fac_GreA"/>
</dbReference>
<evidence type="ECO:0000259" key="11">
    <source>
        <dbReference type="Pfam" id="PF03449"/>
    </source>
</evidence>
<comment type="function">
    <text evidence="6 8 9">Necessary for efficient RNA polymerase transcription elongation past template-encoded arresting sites. The arresting sites in DNA have the property of trapping a certain fraction of elongating RNA polymerases that pass through, resulting in locked ternary complexes. Cleavage of the nascent transcript by cleavage factors such as GreA or GreB allows the resumption of elongation from the new 3'terminus. GreA releases sequences of 2 to 3 nucleotides.</text>
</comment>
<dbReference type="PANTHER" id="PTHR30437:SF4">
    <property type="entry name" value="TRANSCRIPTION ELONGATION FACTOR GREA"/>
    <property type="match status" value="1"/>
</dbReference>
<dbReference type="InterPro" id="IPR022691">
    <property type="entry name" value="Tscrpt_elong_fac_GreA/B_N"/>
</dbReference>
<sequence length="157" mass="16805">MMSVPITKEGKIKLQGELDKLKNTERPAIIKAIAEARAHGDLSENAEYHSAKEKQGLIEARIKELDSVLSGAQVIDPMAVGADGRCIFGSYVTLQDGEGKTIKYRLVSEYEADLEQGLLSAPSPIGRALLGKYAGDSVVAQTPGGVQEYAIVAIAYE</sequence>
<feature type="domain" description="Transcription elongation factor GreA/GreB N-terminal" evidence="11">
    <location>
        <begin position="4"/>
        <end position="74"/>
    </location>
</feature>
<dbReference type="InterPro" id="IPR018151">
    <property type="entry name" value="TF_GreA/GreB_CS"/>
</dbReference>
<dbReference type="Gene3D" id="1.10.287.180">
    <property type="entry name" value="Transcription elongation factor, GreA/GreB, N-terminal domain"/>
    <property type="match status" value="1"/>
</dbReference>
<keyword evidence="4 8" id="KW-0238">DNA-binding</keyword>
<evidence type="ECO:0000259" key="10">
    <source>
        <dbReference type="Pfam" id="PF01272"/>
    </source>
</evidence>
<reference evidence="12" key="2">
    <citation type="journal article" date="2023" name="Microbiome">
        <title>Synthase-selected sorting approach identifies a beta-lactone synthase in a nudibranch symbiotic bacterium.</title>
        <authorList>
            <person name="Dzunkova M."/>
            <person name="La Clair J.J."/>
            <person name="Tyml T."/>
            <person name="Doud D."/>
            <person name="Schulz F."/>
            <person name="Piquer-Esteban S."/>
            <person name="Porcel Sanchis D."/>
            <person name="Osborn A."/>
            <person name="Robinson D."/>
            <person name="Louie K.B."/>
            <person name="Bowen B.P."/>
            <person name="Bowers R.M."/>
            <person name="Lee J."/>
            <person name="Arnau V."/>
            <person name="Diaz-Villanueva W."/>
            <person name="Stepanauskas R."/>
            <person name="Gosliner T."/>
            <person name="Date S.V."/>
            <person name="Northen T.R."/>
            <person name="Cheng J.F."/>
            <person name="Burkart M.D."/>
            <person name="Woyke T."/>
        </authorList>
    </citation>
    <scope>NUCLEOTIDE SEQUENCE</scope>
    <source>
        <strain evidence="12">Df01</strain>
    </source>
</reference>
<dbReference type="InterPro" id="IPR023459">
    <property type="entry name" value="Tscrpt_elong_fac_GreA/B_fam"/>
</dbReference>
<dbReference type="NCBIfam" id="NF001264">
    <property type="entry name" value="PRK00226.1-5"/>
    <property type="match status" value="1"/>
</dbReference>
<evidence type="ECO:0000256" key="6">
    <source>
        <dbReference type="ARBA" id="ARBA00024916"/>
    </source>
</evidence>
<evidence type="ECO:0000256" key="2">
    <source>
        <dbReference type="ARBA" id="ARBA00013729"/>
    </source>
</evidence>
<keyword evidence="12" id="KW-0251">Elongation factor</keyword>
<dbReference type="EMBL" id="JANQAO010000003">
    <property type="protein sequence ID" value="MDM5147859.1"/>
    <property type="molecule type" value="Genomic_DNA"/>
</dbReference>
<reference evidence="12" key="1">
    <citation type="submission" date="2022-08" db="EMBL/GenBank/DDBJ databases">
        <authorList>
            <person name="Dzunkova M."/>
            <person name="La Clair J."/>
            <person name="Tyml T."/>
            <person name="Doud D."/>
            <person name="Schulz F."/>
            <person name="Piquer S."/>
            <person name="Porcel Sanchis D."/>
            <person name="Osborn A."/>
            <person name="Robinson D."/>
            <person name="Louie K.B."/>
            <person name="Bowen B.P."/>
            <person name="Bowers R."/>
            <person name="Lee J."/>
            <person name="Arnau Llombart V."/>
            <person name="Diaz Villanueva W."/>
            <person name="Gosliner T."/>
            <person name="Northen T."/>
            <person name="Cheng J.-F."/>
            <person name="Burkart M.D."/>
            <person name="Woyke T."/>
        </authorList>
    </citation>
    <scope>NUCLEOTIDE SEQUENCE</scope>
    <source>
        <strain evidence="12">Df01</strain>
    </source>
</reference>
<comment type="caution">
    <text evidence="12">The sequence shown here is derived from an EMBL/GenBank/DDBJ whole genome shotgun (WGS) entry which is preliminary data.</text>
</comment>
<evidence type="ECO:0000256" key="3">
    <source>
        <dbReference type="ARBA" id="ARBA00023015"/>
    </source>
</evidence>
<dbReference type="PROSITE" id="PS00830">
    <property type="entry name" value="GREAB_2"/>
    <property type="match status" value="1"/>
</dbReference>
<evidence type="ECO:0000256" key="4">
    <source>
        <dbReference type="ARBA" id="ARBA00023125"/>
    </source>
</evidence>
<feature type="domain" description="Transcription elongation factor GreA/GreB C-terminal" evidence="10">
    <location>
        <begin position="84"/>
        <end position="156"/>
    </location>
</feature>
<dbReference type="NCBIfam" id="NF001261">
    <property type="entry name" value="PRK00226.1-2"/>
    <property type="match status" value="1"/>
</dbReference>
<evidence type="ECO:0000313" key="12">
    <source>
        <dbReference type="EMBL" id="MDM5147859.1"/>
    </source>
</evidence>
<dbReference type="PROSITE" id="PS00829">
    <property type="entry name" value="GREAB_1"/>
    <property type="match status" value="1"/>
</dbReference>
<dbReference type="GO" id="GO:0003746">
    <property type="term" value="F:translation elongation factor activity"/>
    <property type="evidence" value="ECO:0007669"/>
    <property type="project" value="UniProtKB-KW"/>
</dbReference>
<keyword evidence="12" id="KW-0648">Protein biosynthesis</keyword>
<dbReference type="PIRSF" id="PIRSF006092">
    <property type="entry name" value="GreA_GreB"/>
    <property type="match status" value="1"/>
</dbReference>
<name>A0ABT7QMC8_9GAMM</name>
<keyword evidence="3 8" id="KW-0805">Transcription regulation</keyword>
<keyword evidence="5 8" id="KW-0804">Transcription</keyword>
<evidence type="ECO:0000256" key="9">
    <source>
        <dbReference type="RuleBase" id="RU000556"/>
    </source>
</evidence>
<dbReference type="Gene3D" id="3.10.50.30">
    <property type="entry name" value="Transcription elongation factor, GreA/GreB, C-terminal domain"/>
    <property type="match status" value="1"/>
</dbReference>
<dbReference type="Pfam" id="PF03449">
    <property type="entry name" value="GreA_GreB_N"/>
    <property type="match status" value="1"/>
</dbReference>
<evidence type="ECO:0000256" key="5">
    <source>
        <dbReference type="ARBA" id="ARBA00023163"/>
    </source>
</evidence>
<accession>A0ABT7QMC8</accession>
<dbReference type="InterPro" id="IPR036805">
    <property type="entry name" value="Tscrpt_elong_fac_GreA/B_N_sf"/>
</dbReference>
<dbReference type="Pfam" id="PF01272">
    <property type="entry name" value="GreA_GreB"/>
    <property type="match status" value="1"/>
</dbReference>
<comment type="similarity">
    <text evidence="1 8 9">Belongs to the GreA/GreB family.</text>
</comment>
<dbReference type="InterPro" id="IPR001437">
    <property type="entry name" value="Tscrpt_elong_fac_GreA/B_C"/>
</dbReference>
<proteinExistence type="inferred from homology"/>
<evidence type="ECO:0000256" key="8">
    <source>
        <dbReference type="HAMAP-Rule" id="MF_00105"/>
    </source>
</evidence>
<keyword evidence="13" id="KW-1185">Reference proteome</keyword>
<dbReference type="SUPFAM" id="SSF46557">
    <property type="entry name" value="GreA transcript cleavage protein, N-terminal domain"/>
    <property type="match status" value="1"/>
</dbReference>
<dbReference type="NCBIfam" id="TIGR01462">
    <property type="entry name" value="greA"/>
    <property type="match status" value="1"/>
</dbReference>
<gene>
    <name evidence="8 12" type="primary">greA</name>
    <name evidence="12" type="ORF">NQX30_05690</name>
</gene>
<dbReference type="PANTHER" id="PTHR30437">
    <property type="entry name" value="TRANSCRIPTION ELONGATION FACTOR GREA"/>
    <property type="match status" value="1"/>
</dbReference>
<dbReference type="InterPro" id="IPR028624">
    <property type="entry name" value="Tscrpt_elong_fac_GreA/B"/>
</dbReference>
<dbReference type="InterPro" id="IPR036953">
    <property type="entry name" value="GreA/GreB_C_sf"/>
</dbReference>
<organism evidence="12 13">
    <name type="scientific">Candidatus Doriopsillibacter californiensis</name>
    <dbReference type="NCBI Taxonomy" id="2970740"/>
    <lineage>
        <taxon>Bacteria</taxon>
        <taxon>Pseudomonadati</taxon>
        <taxon>Pseudomonadota</taxon>
        <taxon>Gammaproteobacteria</taxon>
        <taxon>Candidatus Tethybacterales</taxon>
        <taxon>Candidatus Persebacteraceae</taxon>
        <taxon>Candidatus Doriopsillibacter</taxon>
    </lineage>
</organism>
<dbReference type="SUPFAM" id="SSF54534">
    <property type="entry name" value="FKBP-like"/>
    <property type="match status" value="1"/>
</dbReference>
<dbReference type="HAMAP" id="MF_00105">
    <property type="entry name" value="GreA_GreB"/>
    <property type="match status" value="1"/>
</dbReference>
<evidence type="ECO:0000256" key="1">
    <source>
        <dbReference type="ARBA" id="ARBA00008213"/>
    </source>
</evidence>
<dbReference type="Proteomes" id="UP001168167">
    <property type="component" value="Unassembled WGS sequence"/>
</dbReference>